<gene>
    <name evidence="2" type="ORF">V6N11_047127</name>
</gene>
<accession>A0ABR2AD90</accession>
<reference evidence="2 3" key="1">
    <citation type="journal article" date="2024" name="G3 (Bethesda)">
        <title>Genome assembly of Hibiscus sabdariffa L. provides insights into metabolisms of medicinal natural products.</title>
        <authorList>
            <person name="Kim T."/>
        </authorList>
    </citation>
    <scope>NUCLEOTIDE SEQUENCE [LARGE SCALE GENOMIC DNA]</scope>
    <source>
        <strain evidence="2">TK-2024</strain>
        <tissue evidence="2">Old leaves</tissue>
    </source>
</reference>
<dbReference type="Proteomes" id="UP001396334">
    <property type="component" value="Unassembled WGS sequence"/>
</dbReference>
<sequence length="94" mass="9934">MQREARVGVVNPSPGGGGNSGVETTSLKLKQQQQDSLQAQKTQIGMSADLCIHFVGDGLARITAASATYPPDCVRKRLAARVGSYALCKIFSLL</sequence>
<evidence type="ECO:0000313" key="2">
    <source>
        <dbReference type="EMBL" id="KAK8491084.1"/>
    </source>
</evidence>
<evidence type="ECO:0000256" key="1">
    <source>
        <dbReference type="SAM" id="MobiDB-lite"/>
    </source>
</evidence>
<feature type="region of interest" description="Disordered" evidence="1">
    <location>
        <begin position="1"/>
        <end position="24"/>
    </location>
</feature>
<dbReference type="EMBL" id="JBBPBN010000265">
    <property type="protein sequence ID" value="KAK8491084.1"/>
    <property type="molecule type" value="Genomic_DNA"/>
</dbReference>
<organism evidence="2 3">
    <name type="scientific">Hibiscus sabdariffa</name>
    <name type="common">roselle</name>
    <dbReference type="NCBI Taxonomy" id="183260"/>
    <lineage>
        <taxon>Eukaryota</taxon>
        <taxon>Viridiplantae</taxon>
        <taxon>Streptophyta</taxon>
        <taxon>Embryophyta</taxon>
        <taxon>Tracheophyta</taxon>
        <taxon>Spermatophyta</taxon>
        <taxon>Magnoliopsida</taxon>
        <taxon>eudicotyledons</taxon>
        <taxon>Gunneridae</taxon>
        <taxon>Pentapetalae</taxon>
        <taxon>rosids</taxon>
        <taxon>malvids</taxon>
        <taxon>Malvales</taxon>
        <taxon>Malvaceae</taxon>
        <taxon>Malvoideae</taxon>
        <taxon>Hibiscus</taxon>
    </lineage>
</organism>
<protein>
    <submittedName>
        <fullName evidence="2">Uncharacterized protein</fullName>
    </submittedName>
</protein>
<proteinExistence type="predicted"/>
<name>A0ABR2AD90_9ROSI</name>
<comment type="caution">
    <text evidence="2">The sequence shown here is derived from an EMBL/GenBank/DDBJ whole genome shotgun (WGS) entry which is preliminary data.</text>
</comment>
<evidence type="ECO:0000313" key="3">
    <source>
        <dbReference type="Proteomes" id="UP001396334"/>
    </source>
</evidence>
<keyword evidence="3" id="KW-1185">Reference proteome</keyword>